<dbReference type="AlphaFoldDB" id="A0A383EF43"/>
<protein>
    <submittedName>
        <fullName evidence="1">Uncharacterized protein</fullName>
    </submittedName>
</protein>
<name>A0A383EF43_9ZZZZ</name>
<dbReference type="EMBL" id="UINC01225065">
    <property type="protein sequence ID" value="SVE54960.1"/>
    <property type="molecule type" value="Genomic_DNA"/>
</dbReference>
<sequence length="91" mass="10010">MRRVLLASCILTALAALGHVTTLDTNWMGVRTAVADVDNPLDDHQPAGDITDAEAIKTYASMKETLIQNYSRSLLQIAGEYGSWRQYNNSP</sequence>
<gene>
    <name evidence="1" type="ORF">METZ01_LOCUS507814</name>
</gene>
<feature type="non-terminal residue" evidence="1">
    <location>
        <position position="91"/>
    </location>
</feature>
<accession>A0A383EF43</accession>
<evidence type="ECO:0000313" key="1">
    <source>
        <dbReference type="EMBL" id="SVE54960.1"/>
    </source>
</evidence>
<proteinExistence type="predicted"/>
<reference evidence="1" key="1">
    <citation type="submission" date="2018-05" db="EMBL/GenBank/DDBJ databases">
        <authorList>
            <person name="Lanie J.A."/>
            <person name="Ng W.-L."/>
            <person name="Kazmierczak K.M."/>
            <person name="Andrzejewski T.M."/>
            <person name="Davidsen T.M."/>
            <person name="Wayne K.J."/>
            <person name="Tettelin H."/>
            <person name="Glass J.I."/>
            <person name="Rusch D."/>
            <person name="Podicherti R."/>
            <person name="Tsui H.-C.T."/>
            <person name="Winkler M.E."/>
        </authorList>
    </citation>
    <scope>NUCLEOTIDE SEQUENCE</scope>
</reference>
<organism evidence="1">
    <name type="scientific">marine metagenome</name>
    <dbReference type="NCBI Taxonomy" id="408172"/>
    <lineage>
        <taxon>unclassified sequences</taxon>
        <taxon>metagenomes</taxon>
        <taxon>ecological metagenomes</taxon>
    </lineage>
</organism>